<name>I0W7G9_9FLAO</name>
<protein>
    <submittedName>
        <fullName evidence="1">Uncharacterized protein</fullName>
    </submittedName>
</protein>
<gene>
    <name evidence="1" type="ORF">W5A_12546</name>
</gene>
<proteinExistence type="predicted"/>
<dbReference type="eggNOG" id="ENOG5031B15">
    <property type="taxonomic scope" value="Bacteria"/>
</dbReference>
<accession>I0W7G9</accession>
<dbReference type="AlphaFoldDB" id="I0W7G9"/>
<evidence type="ECO:0000313" key="2">
    <source>
        <dbReference type="Proteomes" id="UP000005938"/>
    </source>
</evidence>
<dbReference type="OrthoDB" id="86940at2"/>
<sequence>MILTIWIWNMYSLLHGQESIRINENLDNATILKANEDVGLLKKGKVYSIYRYQLSDPNRLLKKTKYFKGKKFNLLSYTEYLPDGRKRYKEYEYDQIDRTEKYHYDEDLKKLRLLEQRQDNKKTVYHWLFYDKDQILSEEVHYNIIGNNEFNYEGYTQYTKKVNGKEKTITIHNFYMDTLPEPLEIYQFNYPILIKETPLFQSKKTTYQMINGQYMPIAINSYVIDGRDVTFSYDLKGRISSEVWHRSNALENKKEYHYSEDGTEKIEQEYHMLGREKSTKTTKRFDKKGNLVFEQPIEYNGNPLGIYTFEYNYDKNGNWTEKKTYYQPINNGIPANRELKNIEIREIRYYTEINIPRQFQLPQFPEKAQDIRIGIPIQAKIKQKRLNEFYQVVENGKYEGEIGKINASTIDDFTPAYWKQVKLVYGNLDAEPDLEALAVYETPILTELGYKHSLAVFKKTANGWELWHQTTAPILPTQAGGIMNNPFDGIYIERKCIVINHFGGSRPKWEYTHRYRFQNNDWYLVGATIEYSAPCDYFDKLDYNLITGDLIVEHITESCNENGISDATKHEKKIKIKKPLLLMNNFNPGKNEIEISGKMWYY</sequence>
<comment type="caution">
    <text evidence="1">The sequence shown here is derived from an EMBL/GenBank/DDBJ whole genome shotgun (WGS) entry which is preliminary data.</text>
</comment>
<dbReference type="EMBL" id="AJJU01000037">
    <property type="protein sequence ID" value="EID72335.1"/>
    <property type="molecule type" value="Genomic_DNA"/>
</dbReference>
<dbReference type="Proteomes" id="UP000005938">
    <property type="component" value="Unassembled WGS sequence"/>
</dbReference>
<evidence type="ECO:0000313" key="1">
    <source>
        <dbReference type="EMBL" id="EID72335.1"/>
    </source>
</evidence>
<dbReference type="RefSeq" id="WP_008241212.1">
    <property type="nucleotide sequence ID" value="NZ_AJJU01000037.1"/>
</dbReference>
<keyword evidence="2" id="KW-1185">Reference proteome</keyword>
<reference evidence="1 2" key="1">
    <citation type="journal article" date="2012" name="J. Bacteriol.">
        <title>Genome Sequence of the Halotolerant Bacterium Imtechella halotolerans K1T.</title>
        <authorList>
            <person name="Kumar S."/>
            <person name="Vikram S."/>
            <person name="Subramanian S."/>
            <person name="Raghava G.P."/>
            <person name="Pinnaka A.K."/>
        </authorList>
    </citation>
    <scope>NUCLEOTIDE SEQUENCE [LARGE SCALE GENOMIC DNA]</scope>
    <source>
        <strain evidence="1 2">K1</strain>
    </source>
</reference>
<dbReference type="STRING" id="946077.W5A_12546"/>
<organism evidence="1 2">
    <name type="scientific">Imtechella halotolerans K1</name>
    <dbReference type="NCBI Taxonomy" id="946077"/>
    <lineage>
        <taxon>Bacteria</taxon>
        <taxon>Pseudomonadati</taxon>
        <taxon>Bacteroidota</taxon>
        <taxon>Flavobacteriia</taxon>
        <taxon>Flavobacteriales</taxon>
        <taxon>Flavobacteriaceae</taxon>
        <taxon>Imtechella</taxon>
    </lineage>
</organism>